<evidence type="ECO:0000313" key="2">
    <source>
        <dbReference type="EMBL" id="OAE25101.1"/>
    </source>
</evidence>
<gene>
    <name evidence="2" type="ORF">AXG93_3217s1170</name>
</gene>
<name>A0A176VXM3_MARPO</name>
<organism evidence="2 3">
    <name type="scientific">Marchantia polymorpha subsp. ruderalis</name>
    <dbReference type="NCBI Taxonomy" id="1480154"/>
    <lineage>
        <taxon>Eukaryota</taxon>
        <taxon>Viridiplantae</taxon>
        <taxon>Streptophyta</taxon>
        <taxon>Embryophyta</taxon>
        <taxon>Marchantiophyta</taxon>
        <taxon>Marchantiopsida</taxon>
        <taxon>Marchantiidae</taxon>
        <taxon>Marchantiales</taxon>
        <taxon>Marchantiaceae</taxon>
        <taxon>Marchantia</taxon>
    </lineage>
</organism>
<reference evidence="2" key="1">
    <citation type="submission" date="2016-03" db="EMBL/GenBank/DDBJ databases">
        <title>Mechanisms controlling the formation of the plant cell surface in tip-growing cells are functionally conserved among land plants.</title>
        <authorList>
            <person name="Honkanen S."/>
            <person name="Jones V.A."/>
            <person name="Morieri G."/>
            <person name="Champion C."/>
            <person name="Hetherington A.J."/>
            <person name="Kelly S."/>
            <person name="Saint-Marcoux D."/>
            <person name="Proust H."/>
            <person name="Prescott H."/>
            <person name="Dolan L."/>
        </authorList>
    </citation>
    <scope>NUCLEOTIDE SEQUENCE [LARGE SCALE GENOMIC DNA]</scope>
    <source>
        <tissue evidence="2">Whole gametophyte</tissue>
    </source>
</reference>
<accession>A0A176VXM3</accession>
<sequence length="357" mass="40555">MSQFVDLSARGMSLLDYDEDCVKAGPCAILKHIERSGSAAQHKRIMNAMRGTSAEPFDLAVKLAQWESDAGEPCPQLAGDSGGRWVVKSGGKQTLSLGLAPADEMGGSPRVKVISQVSRKLVLESRDKEMLLEQILDLKRSLFDQQIHLRHYKIQASMLDMENMRMHRDILDMEKPNCLKNKLLHMQGIAESQDEEIHKLRDDSRMSHCREIEFERDVFLGEVSRLKGQIQKVGLQHKELLAVNQELLPYADKAAEAEAENDRLEIEKEKVEKELEKVHTELRTARTKAAELSLEAKMAERKCKGLEARTTVLQSQIENEKQEASRLKGKYNRANQKFKQHQKEMKKKVGKPAGWFG</sequence>
<protein>
    <submittedName>
        <fullName evidence="2">Uncharacterized protein</fullName>
    </submittedName>
</protein>
<feature type="region of interest" description="Disordered" evidence="1">
    <location>
        <begin position="319"/>
        <end position="357"/>
    </location>
</feature>
<dbReference type="Proteomes" id="UP000077202">
    <property type="component" value="Unassembled WGS sequence"/>
</dbReference>
<proteinExistence type="predicted"/>
<comment type="caution">
    <text evidence="2">The sequence shown here is derived from an EMBL/GenBank/DDBJ whole genome shotgun (WGS) entry which is preliminary data.</text>
</comment>
<evidence type="ECO:0000256" key="1">
    <source>
        <dbReference type="SAM" id="MobiDB-lite"/>
    </source>
</evidence>
<evidence type="ECO:0000313" key="3">
    <source>
        <dbReference type="Proteomes" id="UP000077202"/>
    </source>
</evidence>
<dbReference type="SUPFAM" id="SSF57997">
    <property type="entry name" value="Tropomyosin"/>
    <property type="match status" value="1"/>
</dbReference>
<feature type="compositionally biased region" description="Basic residues" evidence="1">
    <location>
        <begin position="327"/>
        <end position="350"/>
    </location>
</feature>
<keyword evidence="3" id="KW-1185">Reference proteome</keyword>
<dbReference type="EMBL" id="LVLJ01002403">
    <property type="protein sequence ID" value="OAE25101.1"/>
    <property type="molecule type" value="Genomic_DNA"/>
</dbReference>
<dbReference type="AlphaFoldDB" id="A0A176VXM3"/>